<keyword evidence="3" id="KW-0804">Transcription</keyword>
<name>A0ABT3T4D4_9GAMM</name>
<dbReference type="InterPro" id="IPR009057">
    <property type="entry name" value="Homeodomain-like_sf"/>
</dbReference>
<dbReference type="InterPro" id="IPR020449">
    <property type="entry name" value="Tscrpt_reg_AraC-type_HTH"/>
</dbReference>
<dbReference type="SMART" id="SM00342">
    <property type="entry name" value="HTH_ARAC"/>
    <property type="match status" value="1"/>
</dbReference>
<dbReference type="PRINTS" id="PR00032">
    <property type="entry name" value="HTHARAC"/>
</dbReference>
<comment type="caution">
    <text evidence="5">The sequence shown here is derived from an EMBL/GenBank/DDBJ whole genome shotgun (WGS) entry which is preliminary data.</text>
</comment>
<dbReference type="SUPFAM" id="SSF46689">
    <property type="entry name" value="Homeodomain-like"/>
    <property type="match status" value="1"/>
</dbReference>
<dbReference type="InterPro" id="IPR018060">
    <property type="entry name" value="HTH_AraC"/>
</dbReference>
<evidence type="ECO:0000256" key="1">
    <source>
        <dbReference type="ARBA" id="ARBA00023015"/>
    </source>
</evidence>
<dbReference type="InterPro" id="IPR032687">
    <property type="entry name" value="AraC-type_N"/>
</dbReference>
<dbReference type="Pfam" id="PF12625">
    <property type="entry name" value="Arabinose_bd"/>
    <property type="match status" value="1"/>
</dbReference>
<evidence type="ECO:0000256" key="3">
    <source>
        <dbReference type="ARBA" id="ARBA00023163"/>
    </source>
</evidence>
<keyword evidence="2" id="KW-0238">DNA-binding</keyword>
<dbReference type="PANTHER" id="PTHR47894">
    <property type="entry name" value="HTH-TYPE TRANSCRIPTIONAL REGULATOR GADX"/>
    <property type="match status" value="1"/>
</dbReference>
<dbReference type="Gene3D" id="1.10.10.60">
    <property type="entry name" value="Homeodomain-like"/>
    <property type="match status" value="1"/>
</dbReference>
<keyword evidence="6" id="KW-1185">Reference proteome</keyword>
<dbReference type="RefSeq" id="WP_279248853.1">
    <property type="nucleotide sequence ID" value="NZ_SHNO01000001.1"/>
</dbReference>
<dbReference type="PANTHER" id="PTHR47894:SF1">
    <property type="entry name" value="HTH-TYPE TRANSCRIPTIONAL REGULATOR VQSM"/>
    <property type="match status" value="1"/>
</dbReference>
<proteinExistence type="predicted"/>
<evidence type="ECO:0000313" key="6">
    <source>
        <dbReference type="Proteomes" id="UP001143304"/>
    </source>
</evidence>
<protein>
    <submittedName>
        <fullName evidence="5">AraC family transcriptional regulator</fullName>
    </submittedName>
</protein>
<dbReference type="PROSITE" id="PS01124">
    <property type="entry name" value="HTH_ARAC_FAMILY_2"/>
    <property type="match status" value="1"/>
</dbReference>
<evidence type="ECO:0000259" key="4">
    <source>
        <dbReference type="PROSITE" id="PS01124"/>
    </source>
</evidence>
<dbReference type="EMBL" id="SHNO01000001">
    <property type="protein sequence ID" value="MCX2977124.1"/>
    <property type="molecule type" value="Genomic_DNA"/>
</dbReference>
<sequence length="352" mass="39391">MQNRKHPSSAYARILFRHLRLREKNSRAYFAGTTITYDELMTLDGTIPRDDLTRIYRNALAISDREDLGLSVGTQFQLSAHGPLGVATFNSADLRTGLKLLAKFGQTRTDFFDIAVNEHIEGLQVDFAETFDLGDLRVFVTEAVLSGFFSAITFFTGHKRFTGQTCLAYPKPTYAEKYSDHFGEHITFSQPTTKIIVPQSLLLMPSPTADPVLYQEAVTICERQLREMKTGGDGDTTVSAEEAVSILIRDNPGKIWTLNQVAEKLSVSPRTLIRRLASEGTKFQNIRDELAKKQVANYLTDANLSVESIAYLMGFSDVSSFRRSFKRWFGETPSQYVARTRGASSRAPQKGA</sequence>
<evidence type="ECO:0000256" key="2">
    <source>
        <dbReference type="ARBA" id="ARBA00023125"/>
    </source>
</evidence>
<feature type="domain" description="HTH araC/xylS-type" evidence="4">
    <location>
        <begin position="242"/>
        <end position="339"/>
    </location>
</feature>
<keyword evidence="1" id="KW-0805">Transcription regulation</keyword>
<accession>A0ABT3T4D4</accession>
<organism evidence="5 6">
    <name type="scientific">Candidatus Marimicrobium litorale</name>
    <dbReference type="NCBI Taxonomy" id="2518991"/>
    <lineage>
        <taxon>Bacteria</taxon>
        <taxon>Pseudomonadati</taxon>
        <taxon>Pseudomonadota</taxon>
        <taxon>Gammaproteobacteria</taxon>
        <taxon>Cellvibrionales</taxon>
        <taxon>Halieaceae</taxon>
        <taxon>Marimicrobium</taxon>
    </lineage>
</organism>
<reference evidence="5" key="1">
    <citation type="submission" date="2019-02" db="EMBL/GenBank/DDBJ databases">
        <authorList>
            <person name="Li S.-H."/>
        </authorList>
    </citation>
    <scope>NUCLEOTIDE SEQUENCE</scope>
    <source>
        <strain evidence="5">IMCC11814</strain>
    </source>
</reference>
<evidence type="ECO:0000313" key="5">
    <source>
        <dbReference type="EMBL" id="MCX2977124.1"/>
    </source>
</evidence>
<gene>
    <name evidence="5" type="ORF">EYC82_07120</name>
</gene>
<dbReference type="Pfam" id="PF12833">
    <property type="entry name" value="HTH_18"/>
    <property type="match status" value="1"/>
</dbReference>
<dbReference type="Proteomes" id="UP001143304">
    <property type="component" value="Unassembled WGS sequence"/>
</dbReference>